<evidence type="ECO:0000313" key="1">
    <source>
        <dbReference type="EMBL" id="OSI18459.1"/>
    </source>
</evidence>
<dbReference type="EMBL" id="MTBO01000002">
    <property type="protein sequence ID" value="OSI18459.1"/>
    <property type="molecule type" value="Genomic_DNA"/>
</dbReference>
<proteinExistence type="predicted"/>
<comment type="caution">
    <text evidence="1">The sequence shown here is derived from an EMBL/GenBank/DDBJ whole genome shotgun (WGS) entry which is preliminary data.</text>
</comment>
<evidence type="ECO:0000313" key="2">
    <source>
        <dbReference type="Proteomes" id="UP000193118"/>
    </source>
</evidence>
<protein>
    <recommendedName>
        <fullName evidence="3">Lipoprotein</fullName>
    </recommendedName>
</protein>
<dbReference type="PROSITE" id="PS51257">
    <property type="entry name" value="PROKAR_LIPOPROTEIN"/>
    <property type="match status" value="1"/>
</dbReference>
<dbReference type="GeneID" id="94579984"/>
<dbReference type="RefSeq" id="WP_085364956.1">
    <property type="nucleotide sequence ID" value="NZ_CAUJPZ010000039.1"/>
</dbReference>
<dbReference type="STRING" id="194197.BWD09_01385"/>
<organism evidence="1 2">
    <name type="scientific">Neisseria dentiae</name>
    <dbReference type="NCBI Taxonomy" id="194197"/>
    <lineage>
        <taxon>Bacteria</taxon>
        <taxon>Pseudomonadati</taxon>
        <taxon>Pseudomonadota</taxon>
        <taxon>Betaproteobacteria</taxon>
        <taxon>Neisseriales</taxon>
        <taxon>Neisseriaceae</taxon>
        <taxon>Neisseria</taxon>
    </lineage>
</organism>
<dbReference type="Proteomes" id="UP000193118">
    <property type="component" value="Unassembled WGS sequence"/>
</dbReference>
<dbReference type="AlphaFoldDB" id="A0A1X3DET3"/>
<dbReference type="OrthoDB" id="6677179at2"/>
<name>A0A1X3DET3_9NEIS</name>
<sequence length="282" mass="32195">MKKHFHHSLLCLAAAALLLCGCNPPEKQRPATQAAQGNRIKTFGDDLSDYKAPDVVGNMGGRPIRVSSYVAIFPSWEDTPTAFSPEWETYKAPPRNYQSKMKRFSFELNFETGEIRDDRFTDSLALREQRKQSGHPWVSVGVTNGVDFLGRKDLFDRYLQNDLDIKPIRPEDTYHKTDQVLYGLEVYAAPKIKTVVGGYPDDVFVARYPDGHVRTYIKCSTNQVPTPPCKHHFAATDNMMIEFSLLYDRHRLADWQKIEAAAKRAFLSFIVDPATGRYINRE</sequence>
<dbReference type="CDD" id="cd20897">
    <property type="entry name" value="Smlt3025-like"/>
    <property type="match status" value="1"/>
</dbReference>
<gene>
    <name evidence="1" type="ORF">BWD09_01385</name>
</gene>
<dbReference type="InterPro" id="IPR049732">
    <property type="entry name" value="Smlt3025-like"/>
</dbReference>
<evidence type="ECO:0008006" key="3">
    <source>
        <dbReference type="Google" id="ProtNLM"/>
    </source>
</evidence>
<reference evidence="2" key="1">
    <citation type="submission" date="2017-01" db="EMBL/GenBank/DDBJ databases">
        <authorList>
            <person name="Wolfgang W.J."/>
            <person name="Cole J."/>
            <person name="Wroblewski D."/>
            <person name="Mcginnis J."/>
            <person name="Musser K.A."/>
        </authorList>
    </citation>
    <scope>NUCLEOTIDE SEQUENCE [LARGE SCALE GENOMIC DNA]</scope>
    <source>
        <strain evidence="2">DSM 19151</strain>
    </source>
</reference>
<keyword evidence="2" id="KW-1185">Reference proteome</keyword>
<accession>A0A1X3DET3</accession>